<name>A0A1W0WZW5_HYPEX</name>
<dbReference type="EMBL" id="MTYJ01000028">
    <property type="protein sequence ID" value="OQV20751.1"/>
    <property type="molecule type" value="Genomic_DNA"/>
</dbReference>
<dbReference type="AlphaFoldDB" id="A0A1W0WZW5"/>
<dbReference type="Proteomes" id="UP000192578">
    <property type="component" value="Unassembled WGS sequence"/>
</dbReference>
<gene>
    <name evidence="1" type="ORF">BV898_05329</name>
</gene>
<accession>A0A1W0WZW5</accession>
<dbReference type="InterPro" id="IPR028082">
    <property type="entry name" value="Peripla_BP_I"/>
</dbReference>
<evidence type="ECO:0000313" key="1">
    <source>
        <dbReference type="EMBL" id="OQV20751.1"/>
    </source>
</evidence>
<dbReference type="OrthoDB" id="10598483at2759"/>
<comment type="caution">
    <text evidence="1">The sequence shown here is derived from an EMBL/GenBank/DDBJ whole genome shotgun (WGS) entry which is preliminary data.</text>
</comment>
<sequence length="154" mass="17458">MVSRFYYRNHSSGTPFVLILPGCDELVPLGKLARGWYTPAKKSGMCQYYSANCKVNFSGPTSDLRDRQFYPTSVNNGPMQMSMFAEVFLEVFDHFGWYSVALVMDRGTPAPFFRMWTEALNGQLNSRLARGHSKLTLHQFGFDSRGVVDYSGIL</sequence>
<protein>
    <recommendedName>
        <fullName evidence="3">Receptor ligand binding region domain-containing protein</fullName>
    </recommendedName>
</protein>
<proteinExistence type="predicted"/>
<organism evidence="1 2">
    <name type="scientific">Hypsibius exemplaris</name>
    <name type="common">Freshwater tardigrade</name>
    <dbReference type="NCBI Taxonomy" id="2072580"/>
    <lineage>
        <taxon>Eukaryota</taxon>
        <taxon>Metazoa</taxon>
        <taxon>Ecdysozoa</taxon>
        <taxon>Tardigrada</taxon>
        <taxon>Eutardigrada</taxon>
        <taxon>Parachela</taxon>
        <taxon>Hypsibioidea</taxon>
        <taxon>Hypsibiidae</taxon>
        <taxon>Hypsibius</taxon>
    </lineage>
</organism>
<dbReference type="SUPFAM" id="SSF53822">
    <property type="entry name" value="Periplasmic binding protein-like I"/>
    <property type="match status" value="1"/>
</dbReference>
<keyword evidence="2" id="KW-1185">Reference proteome</keyword>
<reference evidence="2" key="1">
    <citation type="submission" date="2017-01" db="EMBL/GenBank/DDBJ databases">
        <title>Comparative genomics of anhydrobiosis in the tardigrade Hypsibius dujardini.</title>
        <authorList>
            <person name="Yoshida Y."/>
            <person name="Koutsovoulos G."/>
            <person name="Laetsch D."/>
            <person name="Stevens L."/>
            <person name="Kumar S."/>
            <person name="Horikawa D."/>
            <person name="Ishino K."/>
            <person name="Komine S."/>
            <person name="Tomita M."/>
            <person name="Blaxter M."/>
            <person name="Arakawa K."/>
        </authorList>
    </citation>
    <scope>NUCLEOTIDE SEQUENCE [LARGE SCALE GENOMIC DNA]</scope>
    <source>
        <strain evidence="2">Z151</strain>
    </source>
</reference>
<evidence type="ECO:0008006" key="3">
    <source>
        <dbReference type="Google" id="ProtNLM"/>
    </source>
</evidence>
<evidence type="ECO:0000313" key="2">
    <source>
        <dbReference type="Proteomes" id="UP000192578"/>
    </source>
</evidence>